<keyword evidence="5" id="KW-1185">Reference proteome</keyword>
<organism evidence="4 5">
    <name type="scientific">Beta vulgaris subsp. vulgaris</name>
    <name type="common">Beet</name>
    <dbReference type="NCBI Taxonomy" id="3555"/>
    <lineage>
        <taxon>Eukaryota</taxon>
        <taxon>Viridiplantae</taxon>
        <taxon>Streptophyta</taxon>
        <taxon>Embryophyta</taxon>
        <taxon>Tracheophyta</taxon>
        <taxon>Spermatophyta</taxon>
        <taxon>Magnoliopsida</taxon>
        <taxon>eudicotyledons</taxon>
        <taxon>Gunneridae</taxon>
        <taxon>Pentapetalae</taxon>
        <taxon>Caryophyllales</taxon>
        <taxon>Chenopodiaceae</taxon>
        <taxon>Betoideae</taxon>
        <taxon>Beta</taxon>
    </lineage>
</organism>
<gene>
    <name evidence="4" type="ORF">BVRB_4g076400</name>
</gene>
<dbReference type="InterPro" id="IPR048950">
    <property type="entry name" value="Ppx_GppA_C"/>
</dbReference>
<name>A0A0J8FEN1_BETVV</name>
<dbReference type="CDD" id="cd24006">
    <property type="entry name" value="ASKHA_NBD_PPX_GppA"/>
    <property type="match status" value="1"/>
</dbReference>
<evidence type="ECO:0000256" key="1">
    <source>
        <dbReference type="ARBA" id="ARBA00022801"/>
    </source>
</evidence>
<dbReference type="Gene3D" id="3.30.420.40">
    <property type="match status" value="1"/>
</dbReference>
<evidence type="ECO:0000259" key="2">
    <source>
        <dbReference type="Pfam" id="PF02541"/>
    </source>
</evidence>
<dbReference type="SUPFAM" id="SSF53067">
    <property type="entry name" value="Actin-like ATPase domain"/>
    <property type="match status" value="2"/>
</dbReference>
<dbReference type="EMBL" id="KQ090068">
    <property type="protein sequence ID" value="KMT14286.1"/>
    <property type="molecule type" value="Genomic_DNA"/>
</dbReference>
<dbReference type="Gramene" id="KMT14286">
    <property type="protein sequence ID" value="KMT14286"/>
    <property type="gene ID" value="BVRB_4g076400"/>
</dbReference>
<dbReference type="InterPro" id="IPR050273">
    <property type="entry name" value="GppA/Ppx_hydrolase"/>
</dbReference>
<protein>
    <recommendedName>
        <fullName evidence="6">Ppx/GppA phosphatase domain-containing protein</fullName>
    </recommendedName>
</protein>
<dbReference type="SUPFAM" id="SSF109604">
    <property type="entry name" value="HD-domain/PDEase-like"/>
    <property type="match status" value="1"/>
</dbReference>
<proteinExistence type="predicted"/>
<feature type="domain" description="Ppx/GppA phosphatase C-terminal" evidence="3">
    <location>
        <begin position="337"/>
        <end position="494"/>
    </location>
</feature>
<evidence type="ECO:0000313" key="5">
    <source>
        <dbReference type="Proteomes" id="UP000035740"/>
    </source>
</evidence>
<reference evidence="4 5" key="1">
    <citation type="journal article" date="2014" name="Nature">
        <title>The genome of the recently domesticated crop plant sugar beet (Beta vulgaris).</title>
        <authorList>
            <person name="Dohm J.C."/>
            <person name="Minoche A.E."/>
            <person name="Holtgrawe D."/>
            <person name="Capella-Gutierrez S."/>
            <person name="Zakrzewski F."/>
            <person name="Tafer H."/>
            <person name="Rupp O."/>
            <person name="Sorensen T.R."/>
            <person name="Stracke R."/>
            <person name="Reinhardt R."/>
            <person name="Goesmann A."/>
            <person name="Kraft T."/>
            <person name="Schulz B."/>
            <person name="Stadler P.F."/>
            <person name="Schmidt T."/>
            <person name="Gabaldon T."/>
            <person name="Lehrach H."/>
            <person name="Weisshaar B."/>
            <person name="Himmelbauer H."/>
        </authorList>
    </citation>
    <scope>NUCLEOTIDE SEQUENCE [LARGE SCALE GENOMIC DNA]</scope>
    <source>
        <tissue evidence="4">Taproot</tissue>
    </source>
</reference>
<dbReference type="OrthoDB" id="2014654at2759"/>
<keyword evidence="1" id="KW-0378">Hydrolase</keyword>
<dbReference type="InterPro" id="IPR003695">
    <property type="entry name" value="Ppx_GppA_N"/>
</dbReference>
<dbReference type="GO" id="GO:0016462">
    <property type="term" value="F:pyrophosphatase activity"/>
    <property type="evidence" value="ECO:0007669"/>
    <property type="project" value="TreeGrafter"/>
</dbReference>
<dbReference type="OMA" id="RISEGCY"/>
<evidence type="ECO:0008006" key="6">
    <source>
        <dbReference type="Google" id="ProtNLM"/>
    </source>
</evidence>
<dbReference type="PANTHER" id="PTHR30005">
    <property type="entry name" value="EXOPOLYPHOSPHATASE"/>
    <property type="match status" value="1"/>
</dbReference>
<feature type="domain" description="Ppx/GppA phosphatase N-terminal" evidence="2">
    <location>
        <begin position="33"/>
        <end position="325"/>
    </location>
</feature>
<dbReference type="PANTHER" id="PTHR30005:SF0">
    <property type="entry name" value="RETROGRADE REGULATION PROTEIN 2"/>
    <property type="match status" value="1"/>
</dbReference>
<sequence>MGIQLESQNLFASIDMGTNSFKLLIIRFEPATAKFTTVHKHSVAVVLGRNSSSSSTPLISPDSQFRAIEALTKFQEILGSHTVTQIRVVGTSAIREARNQSVFINEVKEKLGFDIQVKVLSGVEEARLIYFGVLQFLHIYDKKVLTVDIGGGSTEFVIGDNGDVVYADSLKSGHLTLTEKFGENDLVGLRSYVRELIEVSGLIGKVKELGFEVAVGSSGTIRAIEKAIWCGYGCHDGKREGLREKRSRNWWWFSRDELRGLVERLCGVGISETEKARRDGFFGRRSEFIVAGAVLLEEIMELLGISEMEVSGYALGEGVVAEMVSEAFPGIDLNANVRWKSVMRLAMRFNGNDRMENGVQCSAIAKVIFEGLRKCNKVFGNQFAVDICLDEKDLEYLEAACMLHNIGLYLGKKGYHKQSYNILMEHNQLDGYTGDENELIAQLVRHHRKKFPKFEWHLQGFSKEKSGIICSILRISVIIQQHKLLKLREIEVNNSSEGLVLALVKKRNQPMLSDPEKSLVKDIETEIGKEVDLFEVVFHQKLLVVCHMDC</sequence>
<dbReference type="InterPro" id="IPR043129">
    <property type="entry name" value="ATPase_NBD"/>
</dbReference>
<dbReference type="Proteomes" id="UP000035740">
    <property type="component" value="Chromosome 4"/>
</dbReference>
<dbReference type="PIRSF" id="PIRSF001267">
    <property type="entry name" value="Pyrophosphatase_GppA_Ppx"/>
    <property type="match status" value="1"/>
</dbReference>
<accession>A0A0J8FEN1</accession>
<dbReference type="Gene3D" id="1.10.3210.10">
    <property type="entry name" value="Hypothetical protein af1432"/>
    <property type="match status" value="1"/>
</dbReference>
<dbReference type="AlphaFoldDB" id="A0A0J8FEN1"/>
<dbReference type="InterPro" id="IPR030673">
    <property type="entry name" value="PyroPPase_GppA_Ppx"/>
</dbReference>
<dbReference type="Gene3D" id="3.30.420.150">
    <property type="entry name" value="Exopolyphosphatase. Domain 2"/>
    <property type="match status" value="1"/>
</dbReference>
<dbReference type="Pfam" id="PF21447">
    <property type="entry name" value="Ppx-GppA_III"/>
    <property type="match status" value="1"/>
</dbReference>
<dbReference type="Pfam" id="PF02541">
    <property type="entry name" value="Ppx-GppA"/>
    <property type="match status" value="1"/>
</dbReference>
<evidence type="ECO:0000259" key="3">
    <source>
        <dbReference type="Pfam" id="PF21447"/>
    </source>
</evidence>
<evidence type="ECO:0000313" key="4">
    <source>
        <dbReference type="EMBL" id="KMT14286.1"/>
    </source>
</evidence>